<accession>A0A316YF56</accession>
<dbReference type="RefSeq" id="XP_025374939.1">
    <property type="nucleotide sequence ID" value="XM_025522587.1"/>
</dbReference>
<reference evidence="13 14" key="1">
    <citation type="journal article" date="2018" name="Mol. Biol. Evol.">
        <title>Broad Genomic Sampling Reveals a Smut Pathogenic Ancestry of the Fungal Clade Ustilaginomycotina.</title>
        <authorList>
            <person name="Kijpornyongpan T."/>
            <person name="Mondo S.J."/>
            <person name="Barry K."/>
            <person name="Sandor L."/>
            <person name="Lee J."/>
            <person name="Lipzen A."/>
            <person name="Pangilinan J."/>
            <person name="LaButti K."/>
            <person name="Hainaut M."/>
            <person name="Henrissat B."/>
            <person name="Grigoriev I.V."/>
            <person name="Spatafora J.W."/>
            <person name="Aime M.C."/>
        </authorList>
    </citation>
    <scope>NUCLEOTIDE SEQUENCE [LARGE SCALE GENOMIC DNA]</scope>
    <source>
        <strain evidence="13 14">MCA 4198</strain>
    </source>
</reference>
<dbReference type="AlphaFoldDB" id="A0A316YF56"/>
<evidence type="ECO:0000313" key="13">
    <source>
        <dbReference type="EMBL" id="PWN87741.1"/>
    </source>
</evidence>
<evidence type="ECO:0000256" key="7">
    <source>
        <dbReference type="ARBA" id="ARBA00022989"/>
    </source>
</evidence>
<evidence type="ECO:0000256" key="8">
    <source>
        <dbReference type="ARBA" id="ARBA00023002"/>
    </source>
</evidence>
<evidence type="ECO:0000256" key="6">
    <source>
        <dbReference type="ARBA" id="ARBA00022946"/>
    </source>
</evidence>
<organism evidence="13 14">
    <name type="scientific">Acaromyces ingoldii</name>
    <dbReference type="NCBI Taxonomy" id="215250"/>
    <lineage>
        <taxon>Eukaryota</taxon>
        <taxon>Fungi</taxon>
        <taxon>Dikarya</taxon>
        <taxon>Basidiomycota</taxon>
        <taxon>Ustilaginomycotina</taxon>
        <taxon>Exobasidiomycetes</taxon>
        <taxon>Exobasidiales</taxon>
        <taxon>Cryptobasidiaceae</taxon>
        <taxon>Acaromyces</taxon>
    </lineage>
</organism>
<keyword evidence="6" id="KW-0809">Transit peptide</keyword>
<evidence type="ECO:0000256" key="3">
    <source>
        <dbReference type="ARBA" id="ARBA00008135"/>
    </source>
</evidence>
<dbReference type="GO" id="GO:0005743">
    <property type="term" value="C:mitochondrial inner membrane"/>
    <property type="evidence" value="ECO:0007669"/>
    <property type="project" value="UniProtKB-SubCell"/>
</dbReference>
<evidence type="ECO:0000256" key="10">
    <source>
        <dbReference type="ARBA" id="ARBA00023136"/>
    </source>
</evidence>
<dbReference type="Proteomes" id="UP000245768">
    <property type="component" value="Unassembled WGS sequence"/>
</dbReference>
<evidence type="ECO:0000256" key="9">
    <source>
        <dbReference type="ARBA" id="ARBA00023128"/>
    </source>
</evidence>
<comment type="subcellular location">
    <subcellularLocation>
        <location evidence="1">Mitochondrion inner membrane</location>
        <topology evidence="1">Single-pass membrane protein</topology>
    </subcellularLocation>
</comment>
<dbReference type="CDD" id="cd00922">
    <property type="entry name" value="Cyt_c_Oxidase_IV"/>
    <property type="match status" value="1"/>
</dbReference>
<dbReference type="GO" id="GO:0045277">
    <property type="term" value="C:respiratory chain complex IV"/>
    <property type="evidence" value="ECO:0007669"/>
    <property type="project" value="InterPro"/>
</dbReference>
<sequence>MLAPIRSAARPMTRASQVSGALSSAARCRTMVTKEERWTPATARSAAQSNLIPDASGKGGVDLSTVVPNIEARWAQLSKEEQYGIFRQLEEVQRRDWKELSVDEKKAAYFVSFGPHGPRKAITRPGQGVRTFTGVAAILVATVGVFYGLRHFAHSPPKSMTKEYQDQMTQKAKDENLNPITGISSDKYEGKGYEQKVLG</sequence>
<dbReference type="PANTHER" id="PTHR10707">
    <property type="entry name" value="CYTOCHROME C OXIDASE SUBUNIT IV"/>
    <property type="match status" value="1"/>
</dbReference>
<dbReference type="PANTHER" id="PTHR10707:SF10">
    <property type="entry name" value="CYTOCHROME C OXIDASE SUBUNIT 4"/>
    <property type="match status" value="1"/>
</dbReference>
<dbReference type="SUPFAM" id="SSF81406">
    <property type="entry name" value="Mitochondrial cytochrome c oxidase subunit IV"/>
    <property type="match status" value="1"/>
</dbReference>
<dbReference type="Gene3D" id="1.10.442.10">
    <property type="entry name" value="Cytochrome c oxidase subunit IV"/>
    <property type="match status" value="1"/>
</dbReference>
<keyword evidence="7 12" id="KW-1133">Transmembrane helix</keyword>
<dbReference type="OrthoDB" id="186013at2759"/>
<feature type="compositionally biased region" description="Basic and acidic residues" evidence="11">
    <location>
        <begin position="160"/>
        <end position="176"/>
    </location>
</feature>
<dbReference type="InterPro" id="IPR004203">
    <property type="entry name" value="Cyt_c_oxidase_su4_fam"/>
</dbReference>
<keyword evidence="5" id="KW-0999">Mitochondrion inner membrane</keyword>
<comment type="pathway">
    <text evidence="2">Energy metabolism; oxidative phosphorylation.</text>
</comment>
<dbReference type="GeneID" id="37044503"/>
<dbReference type="InParanoid" id="A0A316YF56"/>
<comment type="similarity">
    <text evidence="3">Belongs to the cytochrome c oxidase IV family.</text>
</comment>
<protein>
    <submittedName>
        <fullName evidence="13">Putative cytochrome-c oxidase chain V</fullName>
    </submittedName>
</protein>
<keyword evidence="14" id="KW-1185">Reference proteome</keyword>
<evidence type="ECO:0000256" key="1">
    <source>
        <dbReference type="ARBA" id="ARBA00004434"/>
    </source>
</evidence>
<keyword evidence="8" id="KW-0560">Oxidoreductase</keyword>
<evidence type="ECO:0000256" key="5">
    <source>
        <dbReference type="ARBA" id="ARBA00022792"/>
    </source>
</evidence>
<dbReference type="Pfam" id="PF02936">
    <property type="entry name" value="COX4"/>
    <property type="match status" value="1"/>
</dbReference>
<evidence type="ECO:0000313" key="14">
    <source>
        <dbReference type="Proteomes" id="UP000245768"/>
    </source>
</evidence>
<feature type="region of interest" description="Disordered" evidence="11">
    <location>
        <begin position="1"/>
        <end position="20"/>
    </location>
</feature>
<dbReference type="STRING" id="215250.A0A316YF56"/>
<dbReference type="FunFam" id="1.10.442.10:FF:000002">
    <property type="entry name" value="Cytochrome c oxidase subunit V"/>
    <property type="match status" value="1"/>
</dbReference>
<dbReference type="EMBL" id="KZ819639">
    <property type="protein sequence ID" value="PWN87741.1"/>
    <property type="molecule type" value="Genomic_DNA"/>
</dbReference>
<evidence type="ECO:0000256" key="12">
    <source>
        <dbReference type="SAM" id="Phobius"/>
    </source>
</evidence>
<evidence type="ECO:0000256" key="4">
    <source>
        <dbReference type="ARBA" id="ARBA00022692"/>
    </source>
</evidence>
<dbReference type="FunCoup" id="A0A316YF56">
    <property type="interactions" value="72"/>
</dbReference>
<dbReference type="InterPro" id="IPR036639">
    <property type="entry name" value="Cyt_c_oxidase_su4_sf"/>
</dbReference>
<name>A0A316YF56_9BASI</name>
<evidence type="ECO:0000256" key="11">
    <source>
        <dbReference type="SAM" id="MobiDB-lite"/>
    </source>
</evidence>
<keyword evidence="10 12" id="KW-0472">Membrane</keyword>
<dbReference type="GO" id="GO:0016491">
    <property type="term" value="F:oxidoreductase activity"/>
    <property type="evidence" value="ECO:0007669"/>
    <property type="project" value="UniProtKB-KW"/>
</dbReference>
<dbReference type="GO" id="GO:0006123">
    <property type="term" value="P:mitochondrial electron transport, cytochrome c to oxygen"/>
    <property type="evidence" value="ECO:0007669"/>
    <property type="project" value="InterPro"/>
</dbReference>
<evidence type="ECO:0000256" key="2">
    <source>
        <dbReference type="ARBA" id="ARBA00004673"/>
    </source>
</evidence>
<gene>
    <name evidence="13" type="ORF">FA10DRAFT_269046</name>
</gene>
<feature type="region of interest" description="Disordered" evidence="11">
    <location>
        <begin position="157"/>
        <end position="199"/>
    </location>
</feature>
<feature type="transmembrane region" description="Helical" evidence="12">
    <location>
        <begin position="129"/>
        <end position="149"/>
    </location>
</feature>
<keyword evidence="9" id="KW-0496">Mitochondrion</keyword>
<feature type="compositionally biased region" description="Basic and acidic residues" evidence="11">
    <location>
        <begin position="186"/>
        <end position="199"/>
    </location>
</feature>
<keyword evidence="4 12" id="KW-0812">Transmembrane</keyword>
<proteinExistence type="inferred from homology"/>